<evidence type="ECO:0000313" key="3">
    <source>
        <dbReference type="Proteomes" id="UP000537130"/>
    </source>
</evidence>
<accession>A0A7W4W418</accession>
<evidence type="ECO:0000313" key="2">
    <source>
        <dbReference type="EMBL" id="MBB3047047.1"/>
    </source>
</evidence>
<evidence type="ECO:0000259" key="1">
    <source>
        <dbReference type="Pfam" id="PF13577"/>
    </source>
</evidence>
<dbReference type="SUPFAM" id="SSF54427">
    <property type="entry name" value="NTF2-like"/>
    <property type="match status" value="1"/>
</dbReference>
<protein>
    <recommendedName>
        <fullName evidence="1">SnoaL-like domain-containing protein</fullName>
    </recommendedName>
</protein>
<dbReference type="InterPro" id="IPR032710">
    <property type="entry name" value="NTF2-like_dom_sf"/>
</dbReference>
<comment type="caution">
    <text evidence="2">The sequence shown here is derived from an EMBL/GenBank/DDBJ whole genome shotgun (WGS) entry which is preliminary data.</text>
</comment>
<organism evidence="2 3">
    <name type="scientific">Litorivivens lipolytica</name>
    <dbReference type="NCBI Taxonomy" id="1524264"/>
    <lineage>
        <taxon>Bacteria</taxon>
        <taxon>Pseudomonadati</taxon>
        <taxon>Pseudomonadota</taxon>
        <taxon>Gammaproteobacteria</taxon>
        <taxon>Litorivivens</taxon>
    </lineage>
</organism>
<keyword evidence="3" id="KW-1185">Reference proteome</keyword>
<gene>
    <name evidence="2" type="ORF">FHR99_001283</name>
</gene>
<dbReference type="InterPro" id="IPR037401">
    <property type="entry name" value="SnoaL-like"/>
</dbReference>
<proteinExistence type="predicted"/>
<dbReference type="EMBL" id="JACHWY010000001">
    <property type="protein sequence ID" value="MBB3047047.1"/>
    <property type="molecule type" value="Genomic_DNA"/>
</dbReference>
<dbReference type="Pfam" id="PF13577">
    <property type="entry name" value="SnoaL_4"/>
    <property type="match status" value="1"/>
</dbReference>
<sequence>MLDLEAIELIKQLKARYFRFLDTANWAGMKDSVFVEDATINFKSPSYDISFNGWGDIEAFYKSAFTKTRFGMHNGHHPEITVDGDTAVGLWYLHDIFVNLDDNTQFEGSALYRDEYVKVNGEWRIKNSAYQRLFEQISKRPDDVKVTAIPIGNRFACD</sequence>
<feature type="domain" description="SnoaL-like" evidence="1">
    <location>
        <begin position="4"/>
        <end position="127"/>
    </location>
</feature>
<dbReference type="AlphaFoldDB" id="A0A7W4W418"/>
<reference evidence="2 3" key="1">
    <citation type="submission" date="2020-08" db="EMBL/GenBank/DDBJ databases">
        <title>Genomic Encyclopedia of Type Strains, Phase III (KMG-III): the genomes of soil and plant-associated and newly described type strains.</title>
        <authorList>
            <person name="Whitman W."/>
        </authorList>
    </citation>
    <scope>NUCLEOTIDE SEQUENCE [LARGE SCALE GENOMIC DNA]</scope>
    <source>
        <strain evidence="2 3">CECT 8654</strain>
    </source>
</reference>
<name>A0A7W4W418_9GAMM</name>
<dbReference type="RefSeq" id="WP_183409692.1">
    <property type="nucleotide sequence ID" value="NZ_JACHWY010000001.1"/>
</dbReference>
<dbReference type="Proteomes" id="UP000537130">
    <property type="component" value="Unassembled WGS sequence"/>
</dbReference>
<dbReference type="Gene3D" id="3.10.450.50">
    <property type="match status" value="1"/>
</dbReference>